<evidence type="ECO:0008006" key="4">
    <source>
        <dbReference type="Google" id="ProtNLM"/>
    </source>
</evidence>
<dbReference type="InterPro" id="IPR025447">
    <property type="entry name" value="DUF4192"/>
</dbReference>
<dbReference type="EMBL" id="JACHJN010000013">
    <property type="protein sequence ID" value="MBB5959990.1"/>
    <property type="molecule type" value="Genomic_DNA"/>
</dbReference>
<feature type="compositionally biased region" description="Low complexity" evidence="1">
    <location>
        <begin position="484"/>
        <end position="504"/>
    </location>
</feature>
<feature type="compositionally biased region" description="Basic and acidic residues" evidence="1">
    <location>
        <begin position="512"/>
        <end position="524"/>
    </location>
</feature>
<keyword evidence="3" id="KW-1185">Reference proteome</keyword>
<dbReference type="Pfam" id="PF13830">
    <property type="entry name" value="DUF4192"/>
    <property type="match status" value="1"/>
</dbReference>
<name>A0A841CRW5_9PSEU</name>
<dbReference type="RefSeq" id="WP_184697597.1">
    <property type="nucleotide sequence ID" value="NZ_JACHJN010000013.1"/>
</dbReference>
<proteinExistence type="predicted"/>
<dbReference type="Proteomes" id="UP000547510">
    <property type="component" value="Unassembled WGS sequence"/>
</dbReference>
<evidence type="ECO:0000256" key="1">
    <source>
        <dbReference type="SAM" id="MobiDB-lite"/>
    </source>
</evidence>
<sequence>MTSLTKSGGRLRTPGDLIAALPYLIGFHPVDSLILILLQGGLIAQTLRIDLPHTRNDRRVADELAMPLRGHPDLRVVALVIGGGRGDPPEDLPREHLVAHLEASLAYAGVPVTCSIWCPATAKGSRWVSYHDLGDTGTVPDPTTTAVAAKSVVQGFVTHRDRAALAATLAPDPAEALTRRSALLDQLAAEAEAHDYDDPRTMLRHRNLVRAEVARTKDRARPLTDQEIANLAYALSDLWVRDASLADAIGEHAIAAERLWTELTRATPHPEMAEPAALLAFSAYIRGDGALALMALDRAQEALPGHRLSVLLRTALENGMSPTTVRELAERAAGAPWFPTEEDLSPDTPVDDTSAGDIPSGHTSVGDTPIGDDPARSDPAADDPARDGPAHDGPAHDGPAHDGPAHDDPSHDGPVHDDPSHDSSARDDLASDDSAAEDSARADRAGADRDVAATGTPDPDHSEGGPVATTSPDTAAPDRRALNSDDTTTAGTTSAPPACAPSTDVLPAAGDRPTDDLDREEKTG</sequence>
<evidence type="ECO:0000313" key="3">
    <source>
        <dbReference type="Proteomes" id="UP000547510"/>
    </source>
</evidence>
<accession>A0A841CRW5</accession>
<comment type="caution">
    <text evidence="2">The sequence shown here is derived from an EMBL/GenBank/DDBJ whole genome shotgun (WGS) entry which is preliminary data.</text>
</comment>
<feature type="compositionally biased region" description="Basic and acidic residues" evidence="1">
    <location>
        <begin position="438"/>
        <end position="451"/>
    </location>
</feature>
<feature type="compositionally biased region" description="Basic and acidic residues" evidence="1">
    <location>
        <begin position="383"/>
        <end position="429"/>
    </location>
</feature>
<protein>
    <recommendedName>
        <fullName evidence="4">DUF4192 domain-containing protein</fullName>
    </recommendedName>
</protein>
<organism evidence="2 3">
    <name type="scientific">Saccharothrix tamanrassetensis</name>
    <dbReference type="NCBI Taxonomy" id="1051531"/>
    <lineage>
        <taxon>Bacteria</taxon>
        <taxon>Bacillati</taxon>
        <taxon>Actinomycetota</taxon>
        <taxon>Actinomycetes</taxon>
        <taxon>Pseudonocardiales</taxon>
        <taxon>Pseudonocardiaceae</taxon>
        <taxon>Saccharothrix</taxon>
    </lineage>
</organism>
<reference evidence="2 3" key="1">
    <citation type="submission" date="2020-08" db="EMBL/GenBank/DDBJ databases">
        <title>Genomic Encyclopedia of Type Strains, Phase III (KMG-III): the genomes of soil and plant-associated and newly described type strains.</title>
        <authorList>
            <person name="Whitman W."/>
        </authorList>
    </citation>
    <scope>NUCLEOTIDE SEQUENCE [LARGE SCALE GENOMIC DNA]</scope>
    <source>
        <strain evidence="2 3">CECT 8640</strain>
    </source>
</reference>
<gene>
    <name evidence="2" type="ORF">FHS29_006612</name>
</gene>
<feature type="region of interest" description="Disordered" evidence="1">
    <location>
        <begin position="338"/>
        <end position="524"/>
    </location>
</feature>
<evidence type="ECO:0000313" key="2">
    <source>
        <dbReference type="EMBL" id="MBB5959990.1"/>
    </source>
</evidence>
<dbReference type="AlphaFoldDB" id="A0A841CRW5"/>